<evidence type="ECO:0000256" key="1">
    <source>
        <dbReference type="SAM" id="MobiDB-lite"/>
    </source>
</evidence>
<gene>
    <name evidence="2" type="ORF">A673_00751</name>
</gene>
<feature type="region of interest" description="Disordered" evidence="1">
    <location>
        <begin position="1"/>
        <end position="25"/>
    </location>
</feature>
<sequence>MTPFPELSELCPFSREETGNPDTESVDIVERSLTIRPNTLLFTPFCPKNSDLPRASIRSEFSGMLIGEDGGFHRERVPP</sequence>
<dbReference type="Proteomes" id="UP000014535">
    <property type="component" value="Unassembled WGS sequence"/>
</dbReference>
<accession>A0A656IJH4</accession>
<reference evidence="2 3" key="1">
    <citation type="submission" date="2013-04" db="EMBL/GenBank/DDBJ databases">
        <authorList>
            <person name="McClelland M."/>
            <person name="Porwollik S."/>
            <person name="Desai P."/>
            <person name="Cheng P."/>
            <person name="Wollam A."/>
            <person name="Pepin K."/>
            <person name="Palsikar V.B."/>
            <person name="Fulton L."/>
            <person name="Fulton R."/>
            <person name="Delehaunty K."/>
            <person name="Fronick C."/>
            <person name="Godfrey J."/>
            <person name="Waligorski J."/>
            <person name="Appelbaum E."/>
            <person name="Tomlinson C."/>
            <person name="Warren W."/>
            <person name="Sodergren E."/>
            <person name="Weinstock G."/>
            <person name="Wilson R.K."/>
        </authorList>
    </citation>
    <scope>NUCLEOTIDE SEQUENCE [LARGE SCALE GENOMIC DNA]</scope>
    <source>
        <strain evidence="2 3">2009K0958</strain>
    </source>
</reference>
<name>A0A656IJH4_SALE2</name>
<dbReference type="AlphaFoldDB" id="A0A656IJH4"/>
<organism evidence="2 3">
    <name type="scientific">Salmonella enteritidis (strain 2009K0958)</name>
    <dbReference type="NCBI Taxonomy" id="1192586"/>
    <lineage>
        <taxon>Bacteria</taxon>
        <taxon>Pseudomonadati</taxon>
        <taxon>Pseudomonadota</taxon>
        <taxon>Gammaproteobacteria</taxon>
        <taxon>Enterobacterales</taxon>
        <taxon>Enterobacteriaceae</taxon>
        <taxon>Salmonella</taxon>
    </lineage>
</organism>
<protein>
    <submittedName>
        <fullName evidence="2">Uncharacterized protein</fullName>
    </submittedName>
</protein>
<evidence type="ECO:0000313" key="3">
    <source>
        <dbReference type="Proteomes" id="UP000014535"/>
    </source>
</evidence>
<proteinExistence type="predicted"/>
<dbReference type="EMBL" id="ATFT01000013">
    <property type="protein sequence ID" value="EPI75193.1"/>
    <property type="molecule type" value="Genomic_DNA"/>
</dbReference>
<comment type="caution">
    <text evidence="2">The sequence shown here is derived from an EMBL/GenBank/DDBJ whole genome shotgun (WGS) entry which is preliminary data.</text>
</comment>
<evidence type="ECO:0000313" key="2">
    <source>
        <dbReference type="EMBL" id="EPI75193.1"/>
    </source>
</evidence>